<sequence length="173" mass="18913">MAQDPKKDEGNADPQQLKTDLWKKMADSPFVMVGPADGSTHSEPLTAQLDKDQVDTLFFFIGKDNRVAGKDKLMLQFVSKGHDYFACLSGNGRIDNDPALIDKLWDKQVEAWFPGGKSDPNLALLRVDIDSAELWETDMSLSGRVKMLFGGTIKPSESGSHAKVQTTAEGSPA</sequence>
<accession>A0ABX1CT80</accession>
<proteinExistence type="predicted"/>
<keyword evidence="3" id="KW-1185">Reference proteome</keyword>
<evidence type="ECO:0000313" key="3">
    <source>
        <dbReference type="Proteomes" id="UP000732399"/>
    </source>
</evidence>
<dbReference type="PANTHER" id="PTHR34818:SF1">
    <property type="entry name" value="PROTEIN BLI-3"/>
    <property type="match status" value="1"/>
</dbReference>
<gene>
    <name evidence="2" type="ORF">HBH26_16425</name>
</gene>
<organism evidence="2 3">
    <name type="scientific">Sphingomonas corticis</name>
    <dbReference type="NCBI Taxonomy" id="2722791"/>
    <lineage>
        <taxon>Bacteria</taxon>
        <taxon>Pseudomonadati</taxon>
        <taxon>Pseudomonadota</taxon>
        <taxon>Alphaproteobacteria</taxon>
        <taxon>Sphingomonadales</taxon>
        <taxon>Sphingomonadaceae</taxon>
        <taxon>Sphingomonas</taxon>
    </lineage>
</organism>
<name>A0ABX1CT80_9SPHN</name>
<dbReference type="SUPFAM" id="SSF50475">
    <property type="entry name" value="FMN-binding split barrel"/>
    <property type="match status" value="1"/>
</dbReference>
<dbReference type="Proteomes" id="UP000732399">
    <property type="component" value="Unassembled WGS sequence"/>
</dbReference>
<comment type="caution">
    <text evidence="2">The sequence shown here is derived from an EMBL/GenBank/DDBJ whole genome shotgun (WGS) entry which is preliminary data.</text>
</comment>
<dbReference type="Gene3D" id="2.30.110.10">
    <property type="entry name" value="Electron Transport, Fmn-binding Protein, Chain A"/>
    <property type="match status" value="1"/>
</dbReference>
<evidence type="ECO:0000259" key="1">
    <source>
        <dbReference type="Pfam" id="PF16242"/>
    </source>
</evidence>
<evidence type="ECO:0000313" key="2">
    <source>
        <dbReference type="EMBL" id="NJR80168.1"/>
    </source>
</evidence>
<dbReference type="PANTHER" id="PTHR34818">
    <property type="entry name" value="PROTEIN BLI-3"/>
    <property type="match status" value="1"/>
</dbReference>
<feature type="domain" description="General stress protein FMN-binding split barrel" evidence="1">
    <location>
        <begin position="20"/>
        <end position="140"/>
    </location>
</feature>
<protein>
    <submittedName>
        <fullName evidence="2">Pyridoxamine 5'-phosphate oxidase family protein</fullName>
    </submittedName>
</protein>
<dbReference type="RefSeq" id="WP_168135728.1">
    <property type="nucleotide sequence ID" value="NZ_JAAVJH010000014.1"/>
</dbReference>
<dbReference type="EMBL" id="JAAVJH010000014">
    <property type="protein sequence ID" value="NJR80168.1"/>
    <property type="molecule type" value="Genomic_DNA"/>
</dbReference>
<dbReference type="Pfam" id="PF16242">
    <property type="entry name" value="Pyrid_ox_like"/>
    <property type="match status" value="1"/>
</dbReference>
<dbReference type="InterPro" id="IPR012349">
    <property type="entry name" value="Split_barrel_FMN-bd"/>
</dbReference>
<dbReference type="InterPro" id="IPR038725">
    <property type="entry name" value="YdaG_split_barrel_FMN-bd"/>
</dbReference>
<dbReference type="InterPro" id="IPR052917">
    <property type="entry name" value="Stress-Dev_Protein"/>
</dbReference>
<reference evidence="2 3" key="1">
    <citation type="submission" date="2020-03" db="EMBL/GenBank/DDBJ databases">
        <authorList>
            <person name="Wang L."/>
            <person name="He N."/>
            <person name="Li Y."/>
            <person name="Fang Y."/>
            <person name="Zhang F."/>
        </authorList>
    </citation>
    <scope>NUCLEOTIDE SEQUENCE [LARGE SCALE GENOMIC DNA]</scope>
    <source>
        <strain evidence="2 3">36D10-4-7</strain>
    </source>
</reference>